<accession>A0A2P2J0C1</accession>
<organism evidence="1">
    <name type="scientific">Rhizophora mucronata</name>
    <name type="common">Asiatic mangrove</name>
    <dbReference type="NCBI Taxonomy" id="61149"/>
    <lineage>
        <taxon>Eukaryota</taxon>
        <taxon>Viridiplantae</taxon>
        <taxon>Streptophyta</taxon>
        <taxon>Embryophyta</taxon>
        <taxon>Tracheophyta</taxon>
        <taxon>Spermatophyta</taxon>
        <taxon>Magnoliopsida</taxon>
        <taxon>eudicotyledons</taxon>
        <taxon>Gunneridae</taxon>
        <taxon>Pentapetalae</taxon>
        <taxon>rosids</taxon>
        <taxon>fabids</taxon>
        <taxon>Malpighiales</taxon>
        <taxon>Rhizophoraceae</taxon>
        <taxon>Rhizophora</taxon>
    </lineage>
</organism>
<evidence type="ECO:0000313" key="1">
    <source>
        <dbReference type="EMBL" id="MBW86907.1"/>
    </source>
</evidence>
<protein>
    <submittedName>
        <fullName evidence="1">Uncharacterized protein</fullName>
    </submittedName>
</protein>
<dbReference type="EMBL" id="GGEC01006424">
    <property type="protein sequence ID" value="MBW86907.1"/>
    <property type="molecule type" value="Transcribed_RNA"/>
</dbReference>
<sequence length="10" mass="1341">MEYFVQFTYL</sequence>
<reference evidence="1" key="1">
    <citation type="submission" date="2018-02" db="EMBL/GenBank/DDBJ databases">
        <title>Rhizophora mucronata_Transcriptome.</title>
        <authorList>
            <person name="Meera S.P."/>
            <person name="Sreeshan A."/>
            <person name="Augustine A."/>
        </authorList>
    </citation>
    <scope>NUCLEOTIDE SEQUENCE</scope>
    <source>
        <tissue evidence="1">Leaf</tissue>
    </source>
</reference>
<name>A0A2P2J0C1_RHIMU</name>
<proteinExistence type="predicted"/>